<evidence type="ECO:0000313" key="1">
    <source>
        <dbReference type="EMBL" id="DAE16360.1"/>
    </source>
</evidence>
<reference evidence="1" key="1">
    <citation type="journal article" date="2021" name="Proc. Natl. Acad. Sci. U.S.A.">
        <title>A Catalog of Tens of Thousands of Viruses from Human Metagenomes Reveals Hidden Associations with Chronic Diseases.</title>
        <authorList>
            <person name="Tisza M.J."/>
            <person name="Buck C.B."/>
        </authorList>
    </citation>
    <scope>NUCLEOTIDE SEQUENCE</scope>
    <source>
        <strain evidence="1">Ctvdw32</strain>
    </source>
</reference>
<dbReference type="EMBL" id="BK015621">
    <property type="protein sequence ID" value="DAE16360.1"/>
    <property type="molecule type" value="Genomic_DNA"/>
</dbReference>
<protein>
    <submittedName>
        <fullName evidence="1">Uncharacterized protein</fullName>
    </submittedName>
</protein>
<accession>A0A8S5QBD1</accession>
<sequence length="125" mass="14246">MYSYYNENPKGKNTGDCTVRAISKATGKDWGETYLRLCIQGYLDGDMPSANACWGRYLRSIGYRRYIVPDTCPDCYTVGQFAEDHPVGNYILALSGHVVCVQNGTIWDSWDSSNENVLYYWVKED</sequence>
<proteinExistence type="predicted"/>
<organism evidence="1">
    <name type="scientific">Siphoviridae sp. ctvdw32</name>
    <dbReference type="NCBI Taxonomy" id="2825723"/>
    <lineage>
        <taxon>Viruses</taxon>
        <taxon>Duplodnaviria</taxon>
        <taxon>Heunggongvirae</taxon>
        <taxon>Uroviricota</taxon>
        <taxon>Caudoviricetes</taxon>
    </lineage>
</organism>
<name>A0A8S5QBD1_9CAUD</name>